<evidence type="ECO:0000256" key="2">
    <source>
        <dbReference type="ARBA" id="ARBA00022630"/>
    </source>
</evidence>
<dbReference type="PANTHER" id="PTHR43004">
    <property type="entry name" value="TRK SYSTEM POTASSIUM UPTAKE PROTEIN"/>
    <property type="match status" value="1"/>
</dbReference>
<proteinExistence type="predicted"/>
<evidence type="ECO:0000256" key="1">
    <source>
        <dbReference type="ARBA" id="ARBA00001974"/>
    </source>
</evidence>
<dbReference type="InterPro" id="IPR002938">
    <property type="entry name" value="FAD-bd"/>
</dbReference>
<reference evidence="5 6" key="1">
    <citation type="submission" date="2016-11" db="EMBL/GenBank/DDBJ databases">
        <authorList>
            <person name="Jaros S."/>
            <person name="Januszkiewicz K."/>
            <person name="Wedrychowicz H."/>
        </authorList>
    </citation>
    <scope>NUCLEOTIDE SEQUENCE [LARGE SCALE GENOMIC DNA]</scope>
    <source>
        <strain evidence="5 6">DSM 14916</strain>
    </source>
</reference>
<feature type="domain" description="FAD-binding" evidence="4">
    <location>
        <begin position="2"/>
        <end position="172"/>
    </location>
</feature>
<organism evidence="5 6">
    <name type="scientific">Muricoccus roseus</name>
    <dbReference type="NCBI Taxonomy" id="198092"/>
    <lineage>
        <taxon>Bacteria</taxon>
        <taxon>Pseudomonadati</taxon>
        <taxon>Pseudomonadota</taxon>
        <taxon>Alphaproteobacteria</taxon>
        <taxon>Acetobacterales</taxon>
        <taxon>Roseomonadaceae</taxon>
        <taxon>Muricoccus</taxon>
    </lineage>
</organism>
<dbReference type="RefSeq" id="WP_073136216.1">
    <property type="nucleotide sequence ID" value="NZ_FQZF01000017.1"/>
</dbReference>
<dbReference type="Gene3D" id="3.30.70.2450">
    <property type="match status" value="1"/>
</dbReference>
<protein>
    <submittedName>
        <fullName evidence="5">2-polyprenyl-6-methoxyphenol hydroxylase</fullName>
    </submittedName>
</protein>
<feature type="domain" description="FAD-binding" evidence="4">
    <location>
        <begin position="231"/>
        <end position="316"/>
    </location>
</feature>
<keyword evidence="2" id="KW-0285">Flavoprotein</keyword>
<dbReference type="GO" id="GO:0016709">
    <property type="term" value="F:oxidoreductase activity, acting on paired donors, with incorporation or reduction of molecular oxygen, NAD(P)H as one donor, and incorporation of one atom of oxygen"/>
    <property type="evidence" value="ECO:0007669"/>
    <property type="project" value="UniProtKB-ARBA"/>
</dbReference>
<gene>
    <name evidence="5" type="ORF">SAMN02745194_03066</name>
</gene>
<dbReference type="InterPro" id="IPR050641">
    <property type="entry name" value="RIFMO-like"/>
</dbReference>
<dbReference type="PRINTS" id="PR00420">
    <property type="entry name" value="RNGMNOXGNASE"/>
</dbReference>
<keyword evidence="3" id="KW-0274">FAD</keyword>
<name>A0A1M6L2G0_9PROT</name>
<dbReference type="Pfam" id="PF01494">
    <property type="entry name" value="FAD_binding_3"/>
    <property type="match status" value="2"/>
</dbReference>
<dbReference type="SUPFAM" id="SSF51905">
    <property type="entry name" value="FAD/NAD(P)-binding domain"/>
    <property type="match status" value="1"/>
</dbReference>
<evidence type="ECO:0000313" key="5">
    <source>
        <dbReference type="EMBL" id="SHJ65336.1"/>
    </source>
</evidence>
<dbReference type="STRING" id="198092.SAMN02745194_03066"/>
<comment type="cofactor">
    <cofactor evidence="1">
        <name>FAD</name>
        <dbReference type="ChEBI" id="CHEBI:57692"/>
    </cofactor>
</comment>
<sequence>MSVLIVGAGPVGLVLALSLRQRGIPYRLTDKAAERLPWSRALGIQARSLEMLDRLGLAQRILEEALPIHGACLHLGRRVVRARFRGMHPRFPSMVILPQARTEAILEAAGPPPERGVAFEGLREGRAVLRHADGREELAEAEWIVGCDGAHSAVRHALGDPFRGKRYDARLVLTDAHVEGLEPGFLHVAVSPPLLGFGLPGGLWRLVTTVPEGAPPPPENDMAPFRRRGIAPHDPVWWSAFGISQRQVASMRKGRVVLAGDAAHVHSPAGGQGMNIGMQDAWSLASALAAGPDAVEAAVEAWALQRHAVARRVLRATDRTTRAMLTAPGFLAPLRGALLALAFRTPPLVRRFEAETAGLRYPPIPD</sequence>
<dbReference type="Gene3D" id="3.50.50.60">
    <property type="entry name" value="FAD/NAD(P)-binding domain"/>
    <property type="match status" value="1"/>
</dbReference>
<evidence type="ECO:0000256" key="3">
    <source>
        <dbReference type="ARBA" id="ARBA00022827"/>
    </source>
</evidence>
<dbReference type="GO" id="GO:0071949">
    <property type="term" value="F:FAD binding"/>
    <property type="evidence" value="ECO:0007669"/>
    <property type="project" value="InterPro"/>
</dbReference>
<accession>A0A1M6L2G0</accession>
<dbReference type="Proteomes" id="UP000184387">
    <property type="component" value="Unassembled WGS sequence"/>
</dbReference>
<evidence type="ECO:0000313" key="6">
    <source>
        <dbReference type="Proteomes" id="UP000184387"/>
    </source>
</evidence>
<dbReference type="PANTHER" id="PTHR43004:SF19">
    <property type="entry name" value="BINDING MONOOXYGENASE, PUTATIVE (JCVI)-RELATED"/>
    <property type="match status" value="1"/>
</dbReference>
<dbReference type="EMBL" id="FQZF01000017">
    <property type="protein sequence ID" value="SHJ65336.1"/>
    <property type="molecule type" value="Genomic_DNA"/>
</dbReference>
<dbReference type="AlphaFoldDB" id="A0A1M6L2G0"/>
<dbReference type="InterPro" id="IPR036188">
    <property type="entry name" value="FAD/NAD-bd_sf"/>
</dbReference>
<keyword evidence="6" id="KW-1185">Reference proteome</keyword>
<evidence type="ECO:0000259" key="4">
    <source>
        <dbReference type="Pfam" id="PF01494"/>
    </source>
</evidence>